<evidence type="ECO:0000313" key="4">
    <source>
        <dbReference type="EMBL" id="ROV90926.1"/>
    </source>
</evidence>
<dbReference type="InterPro" id="IPR050300">
    <property type="entry name" value="GDXG_lipolytic_enzyme"/>
</dbReference>
<keyword evidence="2" id="KW-0472">Membrane</keyword>
<feature type="domain" description="Alpha/beta hydrolase fold-3" evidence="3">
    <location>
        <begin position="113"/>
        <end position="313"/>
    </location>
</feature>
<keyword evidence="2" id="KW-1133">Transmembrane helix</keyword>
<dbReference type="Proteomes" id="UP000283895">
    <property type="component" value="Unassembled WGS sequence"/>
</dbReference>
<proteinExistence type="predicted"/>
<evidence type="ECO:0000259" key="3">
    <source>
        <dbReference type="Pfam" id="PF07859"/>
    </source>
</evidence>
<dbReference type="STRING" id="356882.A0A423VIX3"/>
<dbReference type="EMBL" id="LKEA01000059">
    <property type="protein sequence ID" value="ROV90926.1"/>
    <property type="molecule type" value="Genomic_DNA"/>
</dbReference>
<dbReference type="SUPFAM" id="SSF53474">
    <property type="entry name" value="alpha/beta-Hydrolases"/>
    <property type="match status" value="1"/>
</dbReference>
<feature type="transmembrane region" description="Helical" evidence="2">
    <location>
        <begin position="15"/>
        <end position="37"/>
    </location>
</feature>
<evidence type="ECO:0000256" key="1">
    <source>
        <dbReference type="ARBA" id="ARBA00022801"/>
    </source>
</evidence>
<evidence type="ECO:0000256" key="2">
    <source>
        <dbReference type="SAM" id="Phobius"/>
    </source>
</evidence>
<evidence type="ECO:0000313" key="5">
    <source>
        <dbReference type="Proteomes" id="UP000283895"/>
    </source>
</evidence>
<dbReference type="Pfam" id="PF07859">
    <property type="entry name" value="Abhydrolase_3"/>
    <property type="match status" value="1"/>
</dbReference>
<sequence length="357" mass="38339">MAPASKPRLSALETLGLVLAIAKTLTAAVFTFITALFRGRSGHRILFRHVAHKALRTMNGQATARQIQAINPPTDEAYASFAKAHGFETIVVNLPASGGKVLWMGDPSARKVMVCLHGGGYVYPAAAQFGWCWDLLRNGGLGQDTAVAFLSMSLAPDAQYPTQLGQAVEMLEYLTKDVGTRPENIIIEGDSSGAQLGLALVSHLLHPHPLVPALKISGPLAGLALISPWVTPKTTSDSFIRNGGRDVVNSNSLSRWAAYALGSARPDEYNAPVTANATWWNGIKGAVKNVIVTAGTEEVLFDDIKTLVSLLKPSMPDMQVLFAEETHDQPLMDPILGIKEDCESSKIVKSWIASNFE</sequence>
<comment type="caution">
    <text evidence="4">The sequence shown here is derived from an EMBL/GenBank/DDBJ whole genome shotgun (WGS) entry which is preliminary data.</text>
</comment>
<reference evidence="4 5" key="1">
    <citation type="submission" date="2015-09" db="EMBL/GenBank/DDBJ databases">
        <title>Host preference determinants of Valsa canker pathogens revealed by comparative genomics.</title>
        <authorList>
            <person name="Yin Z."/>
            <person name="Huang L."/>
        </authorList>
    </citation>
    <scope>NUCLEOTIDE SEQUENCE [LARGE SCALE GENOMIC DNA]</scope>
    <source>
        <strain evidence="4 5">03-1</strain>
    </source>
</reference>
<keyword evidence="2" id="KW-0812">Transmembrane</keyword>
<accession>A0A423VIX3</accession>
<dbReference type="PANTHER" id="PTHR48081:SF31">
    <property type="entry name" value="STERYL ACETYL HYDROLASE MUG81-RELATED"/>
    <property type="match status" value="1"/>
</dbReference>
<dbReference type="Gene3D" id="3.40.50.1820">
    <property type="entry name" value="alpha/beta hydrolase"/>
    <property type="match status" value="1"/>
</dbReference>
<keyword evidence="5" id="KW-1185">Reference proteome</keyword>
<dbReference type="PANTHER" id="PTHR48081">
    <property type="entry name" value="AB HYDROLASE SUPERFAMILY PROTEIN C4A8.06C"/>
    <property type="match status" value="1"/>
</dbReference>
<name>A0A423VIX3_9PEZI</name>
<protein>
    <recommendedName>
        <fullName evidence="3">Alpha/beta hydrolase fold-3 domain-containing protein</fullName>
    </recommendedName>
</protein>
<dbReference type="GO" id="GO:0016787">
    <property type="term" value="F:hydrolase activity"/>
    <property type="evidence" value="ECO:0007669"/>
    <property type="project" value="UniProtKB-KW"/>
</dbReference>
<dbReference type="OrthoDB" id="2152029at2759"/>
<gene>
    <name evidence="4" type="ORF">VMCG_09969</name>
</gene>
<organism evidence="4 5">
    <name type="scientific">Cytospora schulzeri</name>
    <dbReference type="NCBI Taxonomy" id="448051"/>
    <lineage>
        <taxon>Eukaryota</taxon>
        <taxon>Fungi</taxon>
        <taxon>Dikarya</taxon>
        <taxon>Ascomycota</taxon>
        <taxon>Pezizomycotina</taxon>
        <taxon>Sordariomycetes</taxon>
        <taxon>Sordariomycetidae</taxon>
        <taxon>Diaporthales</taxon>
        <taxon>Cytosporaceae</taxon>
        <taxon>Cytospora</taxon>
    </lineage>
</organism>
<dbReference type="InterPro" id="IPR013094">
    <property type="entry name" value="AB_hydrolase_3"/>
</dbReference>
<dbReference type="AlphaFoldDB" id="A0A423VIX3"/>
<keyword evidence="1" id="KW-0378">Hydrolase</keyword>
<dbReference type="InterPro" id="IPR029058">
    <property type="entry name" value="AB_hydrolase_fold"/>
</dbReference>